<gene>
    <name evidence="5" type="ordered locus">BTH_II1784</name>
</gene>
<dbReference type="SUPFAM" id="SSF56601">
    <property type="entry name" value="beta-lactamase/transpeptidase-like"/>
    <property type="match status" value="1"/>
</dbReference>
<evidence type="ECO:0000313" key="5">
    <source>
        <dbReference type="EMBL" id="ABC35564.1"/>
    </source>
</evidence>
<proteinExistence type="inferred from homology"/>
<dbReference type="KEGG" id="bte:BTH_II1784"/>
<dbReference type="InterPro" id="IPR015868">
    <property type="entry name" value="Glutaminase"/>
</dbReference>
<dbReference type="GO" id="GO:0004359">
    <property type="term" value="F:glutaminase activity"/>
    <property type="evidence" value="ECO:0007669"/>
    <property type="project" value="UniProtKB-EC"/>
</dbReference>
<dbReference type="GO" id="GO:0006541">
    <property type="term" value="P:glutamine metabolic process"/>
    <property type="evidence" value="ECO:0007669"/>
    <property type="project" value="InterPro"/>
</dbReference>
<comment type="catalytic activity">
    <reaction evidence="4">
        <text>L-glutamine + H2O = L-glutamate + NH4(+)</text>
        <dbReference type="Rhea" id="RHEA:15889"/>
        <dbReference type="ChEBI" id="CHEBI:15377"/>
        <dbReference type="ChEBI" id="CHEBI:28938"/>
        <dbReference type="ChEBI" id="CHEBI:29985"/>
        <dbReference type="ChEBI" id="CHEBI:58359"/>
        <dbReference type="EC" id="3.5.1.2"/>
    </reaction>
</comment>
<evidence type="ECO:0000256" key="1">
    <source>
        <dbReference type="ARBA" id="ARBA00011076"/>
    </source>
</evidence>
<name>Q2T4C1_BURTA</name>
<protein>
    <recommendedName>
        <fullName evidence="2">glutaminase</fullName>
        <ecNumber evidence="2">3.5.1.2</ecNumber>
    </recommendedName>
</protein>
<sequence length="49" mass="5308">MSAERFGMAVVAINRGIHTVGDARERVSVQRISKLFACTLAFQLLGSIS</sequence>
<dbReference type="EMBL" id="CP000085">
    <property type="protein sequence ID" value="ABC35564.1"/>
    <property type="molecule type" value="Genomic_DNA"/>
</dbReference>
<dbReference type="Gene3D" id="3.40.710.10">
    <property type="entry name" value="DD-peptidase/beta-lactamase superfamily"/>
    <property type="match status" value="1"/>
</dbReference>
<reference evidence="5 6" key="1">
    <citation type="journal article" date="2005" name="BMC Genomics">
        <title>Bacterial genome adaptation to niches: divergence of the potential virulence genes in three Burkholderia species of different survival strategies.</title>
        <authorList>
            <person name="Kim H.S."/>
            <person name="Schell M.A."/>
            <person name="Yu Y."/>
            <person name="Ulrich R.L."/>
            <person name="Sarria S.H."/>
            <person name="Nierman W.C."/>
            <person name="DeShazer D."/>
        </authorList>
    </citation>
    <scope>NUCLEOTIDE SEQUENCE [LARGE SCALE GENOMIC DNA]</scope>
    <source>
        <strain evidence="6">ATCC 700388 / DSM 13276 / CCUG 48851 / CIP 106301 / E264</strain>
    </source>
</reference>
<dbReference type="Pfam" id="PF04960">
    <property type="entry name" value="Glutaminase"/>
    <property type="match status" value="1"/>
</dbReference>
<dbReference type="HOGENOM" id="CLU_3133366_0_0_4"/>
<evidence type="ECO:0000313" key="6">
    <source>
        <dbReference type="Proteomes" id="UP000001930"/>
    </source>
</evidence>
<accession>Q2T4C1</accession>
<evidence type="ECO:0000256" key="2">
    <source>
        <dbReference type="ARBA" id="ARBA00012918"/>
    </source>
</evidence>
<dbReference type="InterPro" id="IPR012338">
    <property type="entry name" value="Beta-lactam/transpept-like"/>
</dbReference>
<evidence type="ECO:0000256" key="3">
    <source>
        <dbReference type="ARBA" id="ARBA00022801"/>
    </source>
</evidence>
<dbReference type="EC" id="3.5.1.2" evidence="2"/>
<comment type="similarity">
    <text evidence="1">Belongs to the glutaminase family.</text>
</comment>
<evidence type="ECO:0000256" key="4">
    <source>
        <dbReference type="ARBA" id="ARBA00049534"/>
    </source>
</evidence>
<dbReference type="AlphaFoldDB" id="Q2T4C1"/>
<keyword evidence="6" id="KW-1185">Reference proteome</keyword>
<dbReference type="Proteomes" id="UP000001930">
    <property type="component" value="Chromosome II"/>
</dbReference>
<keyword evidence="3" id="KW-0378">Hydrolase</keyword>
<organism evidence="5 6">
    <name type="scientific">Burkholderia thailandensis (strain ATCC 700388 / DSM 13276 / CCUG 48851 / CIP 106301 / E264)</name>
    <dbReference type="NCBI Taxonomy" id="271848"/>
    <lineage>
        <taxon>Bacteria</taxon>
        <taxon>Pseudomonadati</taxon>
        <taxon>Pseudomonadota</taxon>
        <taxon>Betaproteobacteria</taxon>
        <taxon>Burkholderiales</taxon>
        <taxon>Burkholderiaceae</taxon>
        <taxon>Burkholderia</taxon>
        <taxon>pseudomallei group</taxon>
    </lineage>
</organism>